<dbReference type="AlphaFoldDB" id="A0A3B0SNE1"/>
<protein>
    <submittedName>
        <fullName evidence="1">Uncharacterized protein</fullName>
    </submittedName>
</protein>
<name>A0A3B0SNE1_9ZZZZ</name>
<dbReference type="EMBL" id="UOEH01000578">
    <property type="protein sequence ID" value="VAW07325.1"/>
    <property type="molecule type" value="Genomic_DNA"/>
</dbReference>
<organism evidence="1">
    <name type="scientific">hydrothermal vent metagenome</name>
    <dbReference type="NCBI Taxonomy" id="652676"/>
    <lineage>
        <taxon>unclassified sequences</taxon>
        <taxon>metagenomes</taxon>
        <taxon>ecological metagenomes</taxon>
    </lineage>
</organism>
<reference evidence="1" key="1">
    <citation type="submission" date="2018-06" db="EMBL/GenBank/DDBJ databases">
        <authorList>
            <person name="Zhirakovskaya E."/>
        </authorList>
    </citation>
    <scope>NUCLEOTIDE SEQUENCE</scope>
</reference>
<proteinExistence type="predicted"/>
<gene>
    <name evidence="1" type="ORF">MNBD_ALPHA05-1573</name>
</gene>
<evidence type="ECO:0000313" key="1">
    <source>
        <dbReference type="EMBL" id="VAW07325.1"/>
    </source>
</evidence>
<accession>A0A3B0SNE1</accession>
<sequence length="63" mass="6989">MTMSSLSARAQGEATATLLALHAMHHKILIRRKISNAPVRLKNGVESTQLMVSIYKPEIVNNF</sequence>